<keyword evidence="3" id="KW-0328">Glycosyltransferase</keyword>
<dbReference type="InterPro" id="IPR037197">
    <property type="entry name" value="WWE_dom_sf"/>
</dbReference>
<reference evidence="3" key="1">
    <citation type="submission" date="2023-01" db="EMBL/GenBank/DDBJ databases">
        <title>Genome assembly of the deep-sea coral Lophelia pertusa.</title>
        <authorList>
            <person name="Herrera S."/>
            <person name="Cordes E."/>
        </authorList>
    </citation>
    <scope>NUCLEOTIDE SEQUENCE</scope>
    <source>
        <strain evidence="3">USNM1676648</strain>
        <tissue evidence="3">Polyp</tissue>
    </source>
</reference>
<comment type="caution">
    <text evidence="3">The sequence shown here is derived from an EMBL/GenBank/DDBJ whole genome shotgun (WGS) entry which is preliminary data.</text>
</comment>
<dbReference type="PROSITE" id="PS50918">
    <property type="entry name" value="WWE"/>
    <property type="match status" value="1"/>
</dbReference>
<dbReference type="Pfam" id="PF23254">
    <property type="entry name" value="KH_PARP14_8"/>
    <property type="match status" value="1"/>
</dbReference>
<proteinExistence type="predicted"/>
<feature type="region of interest" description="Disordered" evidence="1">
    <location>
        <begin position="179"/>
        <end position="210"/>
    </location>
</feature>
<evidence type="ECO:0000259" key="2">
    <source>
        <dbReference type="PROSITE" id="PS50918"/>
    </source>
</evidence>
<dbReference type="AlphaFoldDB" id="A0A9W9Z4H8"/>
<evidence type="ECO:0000256" key="1">
    <source>
        <dbReference type="SAM" id="MobiDB-lite"/>
    </source>
</evidence>
<accession>A0A9W9Z4H8</accession>
<dbReference type="InterPro" id="IPR004170">
    <property type="entry name" value="WWE_dom"/>
</dbReference>
<gene>
    <name evidence="3" type="primary">PARP14_5</name>
    <name evidence="3" type="ORF">OS493_005118</name>
</gene>
<feature type="domain" description="WWE" evidence="2">
    <location>
        <begin position="74"/>
        <end position="153"/>
    </location>
</feature>
<dbReference type="InterPro" id="IPR057049">
    <property type="entry name" value="PARP14_KH_8"/>
</dbReference>
<protein>
    <submittedName>
        <fullName evidence="3">Poly (ADP-ribose) polymerase, member 14</fullName>
        <ecNumber evidence="3">2.4.2.30</ecNumber>
    </submittedName>
</protein>
<dbReference type="EC" id="2.4.2.30" evidence="3"/>
<dbReference type="Proteomes" id="UP001163046">
    <property type="component" value="Unassembled WGS sequence"/>
</dbReference>
<organism evidence="3 4">
    <name type="scientific">Desmophyllum pertusum</name>
    <dbReference type="NCBI Taxonomy" id="174260"/>
    <lineage>
        <taxon>Eukaryota</taxon>
        <taxon>Metazoa</taxon>
        <taxon>Cnidaria</taxon>
        <taxon>Anthozoa</taxon>
        <taxon>Hexacorallia</taxon>
        <taxon>Scleractinia</taxon>
        <taxon>Caryophylliina</taxon>
        <taxon>Caryophylliidae</taxon>
        <taxon>Desmophyllum</taxon>
    </lineage>
</organism>
<dbReference type="SUPFAM" id="SSF117839">
    <property type="entry name" value="WWE domain"/>
    <property type="match status" value="1"/>
</dbReference>
<dbReference type="Pfam" id="PF02825">
    <property type="entry name" value="WWE"/>
    <property type="match status" value="1"/>
</dbReference>
<evidence type="ECO:0000313" key="3">
    <source>
        <dbReference type="EMBL" id="KAJ7374770.1"/>
    </source>
</evidence>
<name>A0A9W9Z4H8_9CNID</name>
<evidence type="ECO:0000313" key="4">
    <source>
        <dbReference type="Proteomes" id="UP001163046"/>
    </source>
</evidence>
<feature type="compositionally biased region" description="Basic and acidic residues" evidence="1">
    <location>
        <begin position="199"/>
        <end position="210"/>
    </location>
</feature>
<keyword evidence="3" id="KW-0808">Transferase</keyword>
<dbReference type="EMBL" id="MU826827">
    <property type="protein sequence ID" value="KAJ7374770.1"/>
    <property type="molecule type" value="Genomic_DNA"/>
</dbReference>
<dbReference type="GO" id="GO:0003950">
    <property type="term" value="F:NAD+ poly-ADP-ribosyltransferase activity"/>
    <property type="evidence" value="ECO:0007669"/>
    <property type="project" value="UniProtKB-EC"/>
</dbReference>
<sequence length="210" mass="23943">MKDNSRTQVIENEAITIFSKEHLRKINTLEQRYDVSLSVEKVVGRIVVRGQTGDVLNVVGEIHKMLHQLREEEHQHKRAKALTKDIQWKYNVDGNKFVDYESDMNTKIEIAFDEKKAAVIITSEEGDDYEIDFKTMTETDEQGQVAEVRRVDHRKVGSYTKCTGVPRCPESIPANMSYEQNCKDRASPKSSSLPNVCDPKAENGRGKGKQ</sequence>
<keyword evidence="4" id="KW-1185">Reference proteome</keyword>
<dbReference type="Gene3D" id="3.30.720.50">
    <property type="match status" value="1"/>
</dbReference>